<protein>
    <submittedName>
        <fullName evidence="1">Uncharacterized protein</fullName>
    </submittedName>
</protein>
<gene>
    <name evidence="1" type="ORF">GCM10025791_14130</name>
</gene>
<dbReference type="EMBL" id="BAABLX010000009">
    <property type="protein sequence ID" value="GAA4937598.1"/>
    <property type="molecule type" value="Genomic_DNA"/>
</dbReference>
<organism evidence="1 2">
    <name type="scientific">Halioxenophilus aromaticivorans</name>
    <dbReference type="NCBI Taxonomy" id="1306992"/>
    <lineage>
        <taxon>Bacteria</taxon>
        <taxon>Pseudomonadati</taxon>
        <taxon>Pseudomonadota</taxon>
        <taxon>Gammaproteobacteria</taxon>
        <taxon>Alteromonadales</taxon>
        <taxon>Alteromonadaceae</taxon>
        <taxon>Halioxenophilus</taxon>
    </lineage>
</organism>
<reference evidence="2" key="1">
    <citation type="journal article" date="2019" name="Int. J. Syst. Evol. Microbiol.">
        <title>The Global Catalogue of Microorganisms (GCM) 10K type strain sequencing project: providing services to taxonomists for standard genome sequencing and annotation.</title>
        <authorList>
            <consortium name="The Broad Institute Genomics Platform"/>
            <consortium name="The Broad Institute Genome Sequencing Center for Infectious Disease"/>
            <person name="Wu L."/>
            <person name="Ma J."/>
        </authorList>
    </citation>
    <scope>NUCLEOTIDE SEQUENCE [LARGE SCALE GENOMIC DNA]</scope>
    <source>
        <strain evidence="2">JCM 19134</strain>
    </source>
</reference>
<keyword evidence="2" id="KW-1185">Reference proteome</keyword>
<evidence type="ECO:0000313" key="1">
    <source>
        <dbReference type="EMBL" id="GAA4937598.1"/>
    </source>
</evidence>
<sequence>MHPTIAAWLESSPKQLDEIYRTASAGNIPTGDTAGTAILAGKGQVTQWVAKLAAWLFWRGKIFDMFADDGEKGILVNKVSWYSVSLIVAKVYRQNSWLDGAPCIVIDYASTSLLARKIRDEIREVEPGVWLGNVWWGKTHILNFALSQKTVQG</sequence>
<comment type="caution">
    <text evidence="1">The sequence shown here is derived from an EMBL/GenBank/DDBJ whole genome shotgun (WGS) entry which is preliminary data.</text>
</comment>
<proteinExistence type="predicted"/>
<evidence type="ECO:0000313" key="2">
    <source>
        <dbReference type="Proteomes" id="UP001409585"/>
    </source>
</evidence>
<name>A0AAV3U0G5_9ALTE</name>
<dbReference type="AlphaFoldDB" id="A0AAV3U0G5"/>
<accession>A0AAV3U0G5</accession>
<dbReference type="RefSeq" id="WP_345419274.1">
    <property type="nucleotide sequence ID" value="NZ_AP031496.1"/>
</dbReference>
<dbReference type="Proteomes" id="UP001409585">
    <property type="component" value="Unassembled WGS sequence"/>
</dbReference>